<feature type="domain" description="VOC" evidence="1">
    <location>
        <begin position="146"/>
        <end position="260"/>
    </location>
</feature>
<dbReference type="OrthoDB" id="9793039at2"/>
<feature type="domain" description="VOC" evidence="1">
    <location>
        <begin position="11"/>
        <end position="132"/>
    </location>
</feature>
<dbReference type="AlphaFoldDB" id="A0A4T2BLL0"/>
<dbReference type="EMBL" id="QYRT01000054">
    <property type="protein sequence ID" value="TIH30216.1"/>
    <property type="molecule type" value="Genomic_DNA"/>
</dbReference>
<sequence length="262" mass="27321">MPIVRDYPEGAPCWADLMTTDSEGARAFYGGLFGWGFDGYPMPMGDSSAMYYMSTVNGRNVAGLMQLADEQAGSGIRPAWNTYFAVSDADAAAARVSDGGGTLLYPVDEIPGSGRMAMAVDPLGARFGLWQETGHIGSGIVAEPGAIVWNELWVPDSASAAPFYESVLGVEAKPTEVEGAGDYTELFVAGTSSAGVMAKFDAELPNAWVLYFEVADVDSALARAVDLGAGVMAPAFDVGGVGRVAGLTDPQGALFFVMTPAR</sequence>
<dbReference type="SUPFAM" id="SSF54593">
    <property type="entry name" value="Glyoxalase/Bleomycin resistance protein/Dihydroxybiphenyl dioxygenase"/>
    <property type="match status" value="2"/>
</dbReference>
<dbReference type="PROSITE" id="PS51819">
    <property type="entry name" value="VOC"/>
    <property type="match status" value="2"/>
</dbReference>
<protein>
    <submittedName>
        <fullName evidence="2">VOC family protein</fullName>
    </submittedName>
</protein>
<reference evidence="2 3" key="1">
    <citation type="journal article" date="2019" name="Microorganisms">
        <title>Systematic Affiliation and Genome Analysis of Subtercola vilae DB165(T) with Particular Emphasis on Cold Adaptation of an Isolate from a High-Altitude Cold Volcano Lake.</title>
        <authorList>
            <person name="Villalobos A.S."/>
            <person name="Wiese J."/>
            <person name="Imhoff J.F."/>
            <person name="Dorador C."/>
            <person name="Keller A."/>
            <person name="Hentschel U."/>
        </authorList>
    </citation>
    <scope>NUCLEOTIDE SEQUENCE [LARGE SCALE GENOMIC DNA]</scope>
    <source>
        <strain evidence="2 3">DB165</strain>
    </source>
</reference>
<organism evidence="2 3">
    <name type="scientific">Subtercola vilae</name>
    <dbReference type="NCBI Taxonomy" id="2056433"/>
    <lineage>
        <taxon>Bacteria</taxon>
        <taxon>Bacillati</taxon>
        <taxon>Actinomycetota</taxon>
        <taxon>Actinomycetes</taxon>
        <taxon>Micrococcales</taxon>
        <taxon>Microbacteriaceae</taxon>
        <taxon>Subtercola</taxon>
    </lineage>
</organism>
<dbReference type="PANTHER" id="PTHR33993:SF14">
    <property type="entry name" value="GB|AAF24581.1"/>
    <property type="match status" value="1"/>
</dbReference>
<proteinExistence type="predicted"/>
<dbReference type="Pfam" id="PF18029">
    <property type="entry name" value="Glyoxalase_6"/>
    <property type="match status" value="1"/>
</dbReference>
<name>A0A4T2BLL0_9MICO</name>
<comment type="caution">
    <text evidence="2">The sequence shown here is derived from an EMBL/GenBank/DDBJ whole genome shotgun (WGS) entry which is preliminary data.</text>
</comment>
<dbReference type="InterPro" id="IPR041581">
    <property type="entry name" value="Glyoxalase_6"/>
</dbReference>
<dbReference type="CDD" id="cd07247">
    <property type="entry name" value="SgaA_N_like"/>
    <property type="match status" value="2"/>
</dbReference>
<evidence type="ECO:0000259" key="1">
    <source>
        <dbReference type="PROSITE" id="PS51819"/>
    </source>
</evidence>
<dbReference type="InterPro" id="IPR052164">
    <property type="entry name" value="Anthracycline_SecMetBiosynth"/>
</dbReference>
<dbReference type="PANTHER" id="PTHR33993">
    <property type="entry name" value="GLYOXALASE-RELATED"/>
    <property type="match status" value="1"/>
</dbReference>
<dbReference type="Gene3D" id="3.10.180.10">
    <property type="entry name" value="2,3-Dihydroxybiphenyl 1,2-Dioxygenase, domain 1"/>
    <property type="match status" value="2"/>
</dbReference>
<keyword evidence="3" id="KW-1185">Reference proteome</keyword>
<dbReference type="InterPro" id="IPR029068">
    <property type="entry name" value="Glyas_Bleomycin-R_OHBP_Dase"/>
</dbReference>
<dbReference type="InterPro" id="IPR004360">
    <property type="entry name" value="Glyas_Fos-R_dOase_dom"/>
</dbReference>
<evidence type="ECO:0000313" key="3">
    <source>
        <dbReference type="Proteomes" id="UP000306192"/>
    </source>
</evidence>
<gene>
    <name evidence="2" type="ORF">D4765_17410</name>
</gene>
<dbReference type="Pfam" id="PF00903">
    <property type="entry name" value="Glyoxalase"/>
    <property type="match status" value="1"/>
</dbReference>
<dbReference type="RefSeq" id="WP_136643577.1">
    <property type="nucleotide sequence ID" value="NZ_QYRT01000054.1"/>
</dbReference>
<accession>A0A4T2BLL0</accession>
<dbReference type="Proteomes" id="UP000306192">
    <property type="component" value="Unassembled WGS sequence"/>
</dbReference>
<dbReference type="InterPro" id="IPR037523">
    <property type="entry name" value="VOC_core"/>
</dbReference>
<evidence type="ECO:0000313" key="2">
    <source>
        <dbReference type="EMBL" id="TIH30216.1"/>
    </source>
</evidence>